<feature type="domain" description="Acyl-CoA dehydrogenase/oxidase C-terminal" evidence="7">
    <location>
        <begin position="231"/>
        <end position="380"/>
    </location>
</feature>
<comment type="cofactor">
    <cofactor evidence="1 6">
        <name>FAD</name>
        <dbReference type="ChEBI" id="CHEBI:57692"/>
    </cofactor>
</comment>
<dbReference type="GO" id="GO:0005886">
    <property type="term" value="C:plasma membrane"/>
    <property type="evidence" value="ECO:0007669"/>
    <property type="project" value="TreeGrafter"/>
</dbReference>
<dbReference type="Proteomes" id="UP000443843">
    <property type="component" value="Unassembled WGS sequence"/>
</dbReference>
<dbReference type="AlphaFoldDB" id="A0A844W5T8"/>
<dbReference type="InterPro" id="IPR013786">
    <property type="entry name" value="AcylCoA_DH/ox_N"/>
</dbReference>
<comment type="similarity">
    <text evidence="2 6">Belongs to the acyl-CoA dehydrogenase family.</text>
</comment>
<evidence type="ECO:0000256" key="5">
    <source>
        <dbReference type="ARBA" id="ARBA00023002"/>
    </source>
</evidence>
<dbReference type="SUPFAM" id="SSF47203">
    <property type="entry name" value="Acyl-CoA dehydrogenase C-terminal domain-like"/>
    <property type="match status" value="1"/>
</dbReference>
<reference evidence="10 11" key="1">
    <citation type="submission" date="2019-11" db="EMBL/GenBank/DDBJ databases">
        <title>Pseudooceanicola pacifica sp. nov., isolated from deep-sea sediment of the Pacific Ocean.</title>
        <authorList>
            <person name="Lyu L."/>
        </authorList>
    </citation>
    <scope>NUCLEOTIDE SEQUENCE [LARGE SCALE GENOMIC DNA]</scope>
    <source>
        <strain evidence="10 11">216_PA32_1</strain>
    </source>
</reference>
<dbReference type="InterPro" id="IPR052161">
    <property type="entry name" value="Mycobact_Acyl-CoA_DH"/>
</dbReference>
<evidence type="ECO:0000313" key="11">
    <source>
        <dbReference type="Proteomes" id="UP000443843"/>
    </source>
</evidence>
<gene>
    <name evidence="10" type="ORF">GLS40_08675</name>
</gene>
<evidence type="ECO:0000259" key="7">
    <source>
        <dbReference type="Pfam" id="PF00441"/>
    </source>
</evidence>
<evidence type="ECO:0000256" key="2">
    <source>
        <dbReference type="ARBA" id="ARBA00009347"/>
    </source>
</evidence>
<keyword evidence="3 6" id="KW-0285">Flavoprotein</keyword>
<evidence type="ECO:0000256" key="4">
    <source>
        <dbReference type="ARBA" id="ARBA00022827"/>
    </source>
</evidence>
<dbReference type="InterPro" id="IPR037069">
    <property type="entry name" value="AcylCoA_DH/ox_N_sf"/>
</dbReference>
<evidence type="ECO:0000256" key="6">
    <source>
        <dbReference type="RuleBase" id="RU362125"/>
    </source>
</evidence>
<comment type="caution">
    <text evidence="10">The sequence shown here is derived from an EMBL/GenBank/DDBJ whole genome shotgun (WGS) entry which is preliminary data.</text>
</comment>
<dbReference type="Gene3D" id="1.10.540.10">
    <property type="entry name" value="Acyl-CoA dehydrogenase/oxidase, N-terminal domain"/>
    <property type="match status" value="1"/>
</dbReference>
<dbReference type="InterPro" id="IPR036250">
    <property type="entry name" value="AcylCo_DH-like_C"/>
</dbReference>
<dbReference type="InterPro" id="IPR046373">
    <property type="entry name" value="Acyl-CoA_Oxase/DH_mid-dom_sf"/>
</dbReference>
<dbReference type="PANTHER" id="PTHR43292:SF3">
    <property type="entry name" value="ACYL-COA DEHYDROGENASE FADE29"/>
    <property type="match status" value="1"/>
</dbReference>
<dbReference type="EMBL" id="WNXQ01000004">
    <property type="protein sequence ID" value="MWB78094.1"/>
    <property type="molecule type" value="Genomic_DNA"/>
</dbReference>
<evidence type="ECO:0000256" key="3">
    <source>
        <dbReference type="ARBA" id="ARBA00022630"/>
    </source>
</evidence>
<feature type="domain" description="Acyl-CoA oxidase/dehydrogenase middle" evidence="8">
    <location>
        <begin position="124"/>
        <end position="218"/>
    </location>
</feature>
<dbReference type="SUPFAM" id="SSF56645">
    <property type="entry name" value="Acyl-CoA dehydrogenase NM domain-like"/>
    <property type="match status" value="1"/>
</dbReference>
<keyword evidence="11" id="KW-1185">Reference proteome</keyword>
<proteinExistence type="inferred from homology"/>
<evidence type="ECO:0000313" key="10">
    <source>
        <dbReference type="EMBL" id="MWB78094.1"/>
    </source>
</evidence>
<dbReference type="Gene3D" id="2.40.110.10">
    <property type="entry name" value="Butyryl-CoA Dehydrogenase, subunit A, domain 2"/>
    <property type="match status" value="1"/>
</dbReference>
<protein>
    <submittedName>
        <fullName evidence="10">Acyl-CoA dehydrogenase</fullName>
    </submittedName>
</protein>
<organism evidence="10 11">
    <name type="scientific">Pseudooceanicola pacificus</name>
    <dbReference type="NCBI Taxonomy" id="2676438"/>
    <lineage>
        <taxon>Bacteria</taxon>
        <taxon>Pseudomonadati</taxon>
        <taxon>Pseudomonadota</taxon>
        <taxon>Alphaproteobacteria</taxon>
        <taxon>Rhodobacterales</taxon>
        <taxon>Paracoccaceae</taxon>
        <taxon>Pseudooceanicola</taxon>
    </lineage>
</organism>
<name>A0A844W5T8_9RHOB</name>
<evidence type="ECO:0000259" key="9">
    <source>
        <dbReference type="Pfam" id="PF02771"/>
    </source>
</evidence>
<dbReference type="PANTHER" id="PTHR43292">
    <property type="entry name" value="ACYL-COA DEHYDROGENASE"/>
    <property type="match status" value="1"/>
</dbReference>
<dbReference type="GO" id="GO:0050660">
    <property type="term" value="F:flavin adenine dinucleotide binding"/>
    <property type="evidence" value="ECO:0007669"/>
    <property type="project" value="InterPro"/>
</dbReference>
<dbReference type="InterPro" id="IPR006091">
    <property type="entry name" value="Acyl-CoA_Oxase/DH_mid-dom"/>
</dbReference>
<dbReference type="InterPro" id="IPR009075">
    <property type="entry name" value="AcylCo_DH/oxidase_C"/>
</dbReference>
<dbReference type="InterPro" id="IPR009100">
    <property type="entry name" value="AcylCoA_DH/oxidase_NM_dom_sf"/>
</dbReference>
<dbReference type="Pfam" id="PF00441">
    <property type="entry name" value="Acyl-CoA_dh_1"/>
    <property type="match status" value="1"/>
</dbReference>
<evidence type="ECO:0000256" key="1">
    <source>
        <dbReference type="ARBA" id="ARBA00001974"/>
    </source>
</evidence>
<dbReference type="Pfam" id="PF02771">
    <property type="entry name" value="Acyl-CoA_dh_N"/>
    <property type="match status" value="1"/>
</dbReference>
<dbReference type="RefSeq" id="WP_160382367.1">
    <property type="nucleotide sequence ID" value="NZ_WNXQ01000004.1"/>
</dbReference>
<dbReference type="Pfam" id="PF02770">
    <property type="entry name" value="Acyl-CoA_dh_M"/>
    <property type="match status" value="1"/>
</dbReference>
<evidence type="ECO:0000259" key="8">
    <source>
        <dbReference type="Pfam" id="PF02770"/>
    </source>
</evidence>
<keyword evidence="5 6" id="KW-0560">Oxidoreductase</keyword>
<keyword evidence="4 6" id="KW-0274">FAD</keyword>
<dbReference type="Gene3D" id="1.20.140.10">
    <property type="entry name" value="Butyryl-CoA Dehydrogenase, subunit A, domain 3"/>
    <property type="match status" value="1"/>
</dbReference>
<dbReference type="GO" id="GO:0016627">
    <property type="term" value="F:oxidoreductase activity, acting on the CH-CH group of donors"/>
    <property type="evidence" value="ECO:0007669"/>
    <property type="project" value="InterPro"/>
</dbReference>
<accession>A0A844W5T8</accession>
<feature type="domain" description="Acyl-CoA dehydrogenase/oxidase N-terminal" evidence="9">
    <location>
        <begin position="6"/>
        <end position="120"/>
    </location>
</feature>
<sequence>MEYRETPDDRQFRERARTWLDENIPREPRPASGAALKAFDRDWHRRLYDGGWAGITWPEGAGGPDLSLSEQLTWFEECARADAPTAGIHWLGLAHAGPTIFAVGSEAQKAAYLEPVLKGEHVWCQGFSEPGAGSDLAGLRTRGVVDGDDLVVNGTKIWTTFGQYADFQELLVRSDPEAARHKGLSWIICPMDTPGITIRPLTTMAGETKFCQIFYDDVRIPLANLVGGLDNGWKTAMVTLGFERGPSFLPEQLLAERALDRLIERTARLAGGRDRIDAVAADKLATVKAEMMAMRSMTYMHVSRARKDGALGAVSSINRLYSCEVIRRAGKLTQELLGEAAFDTEVSDGVSSFDYYDTFRYGIAAGTTQVQKNIIGERVLGLPR</sequence>